<dbReference type="EMBL" id="MU001683">
    <property type="protein sequence ID" value="KAF2456314.1"/>
    <property type="molecule type" value="Genomic_DNA"/>
</dbReference>
<feature type="transmembrane region" description="Helical" evidence="6">
    <location>
        <begin position="471"/>
        <end position="492"/>
    </location>
</feature>
<keyword evidence="5 6" id="KW-0472">Membrane</keyword>
<organism evidence="7 8">
    <name type="scientific">Lineolata rhizophorae</name>
    <dbReference type="NCBI Taxonomy" id="578093"/>
    <lineage>
        <taxon>Eukaryota</taxon>
        <taxon>Fungi</taxon>
        <taxon>Dikarya</taxon>
        <taxon>Ascomycota</taxon>
        <taxon>Pezizomycotina</taxon>
        <taxon>Dothideomycetes</taxon>
        <taxon>Dothideomycetes incertae sedis</taxon>
        <taxon>Lineolatales</taxon>
        <taxon>Lineolataceae</taxon>
        <taxon>Lineolata</taxon>
    </lineage>
</organism>
<evidence type="ECO:0000313" key="8">
    <source>
        <dbReference type="Proteomes" id="UP000799766"/>
    </source>
</evidence>
<keyword evidence="2" id="KW-0813">Transport</keyword>
<feature type="transmembrane region" description="Helical" evidence="6">
    <location>
        <begin position="118"/>
        <end position="142"/>
    </location>
</feature>
<feature type="transmembrane region" description="Helical" evidence="6">
    <location>
        <begin position="271"/>
        <end position="292"/>
    </location>
</feature>
<keyword evidence="3 6" id="KW-0812">Transmembrane</keyword>
<feature type="transmembrane region" description="Helical" evidence="6">
    <location>
        <begin position="193"/>
        <end position="211"/>
    </location>
</feature>
<dbReference type="GO" id="GO:0016020">
    <property type="term" value="C:membrane"/>
    <property type="evidence" value="ECO:0007669"/>
    <property type="project" value="UniProtKB-SubCell"/>
</dbReference>
<feature type="transmembrane region" description="Helical" evidence="6">
    <location>
        <begin position="162"/>
        <end position="181"/>
    </location>
</feature>
<keyword evidence="4 6" id="KW-1133">Transmembrane helix</keyword>
<feature type="transmembrane region" description="Helical" evidence="6">
    <location>
        <begin position="231"/>
        <end position="250"/>
    </location>
</feature>
<dbReference type="PANTHER" id="PTHR45649">
    <property type="entry name" value="AMINO-ACID PERMEASE BAT1"/>
    <property type="match status" value="1"/>
</dbReference>
<evidence type="ECO:0000256" key="2">
    <source>
        <dbReference type="ARBA" id="ARBA00022448"/>
    </source>
</evidence>
<dbReference type="InterPro" id="IPR002293">
    <property type="entry name" value="AA/rel_permease1"/>
</dbReference>
<accession>A0A6A6NXR0</accession>
<evidence type="ECO:0000313" key="7">
    <source>
        <dbReference type="EMBL" id="KAF2456314.1"/>
    </source>
</evidence>
<keyword evidence="8" id="KW-1185">Reference proteome</keyword>
<sequence length="554" mass="59782">MPTESPASGAESPAAELSVDEIQLRAQGHKGELPRQFSAFATLALAFSITNSWLGYSGVFAYPLDAGRGPTVFWGLIVAGVACTMITAGLAEIASAFPSSGGQYHFAFMVSPPSIRAPVAFIMGWLSVLAWGLTTASAVIVVAQITSSVAAFNNPGYEPTQWQIYLMSALAIILCGTVACLLPKLLPLVNQSFFAFSLLGFVVSFVAVLAGSDTKQSGDVVFVEFINNTGWSDGTAFMVAVGTCMYSFLATDATTHIAEEVPNPGRHVPRVMMLTMAIGIFTSVCWAVAFMFSTNDLDDVVGSALPIFSVYHQALSSSAAASAFSIWLMWLYWGASIGCIATTGRLAWAFARDNGFPFSRFLAKVHPTLKMPVNATVVSVTFVVLYNLIYIGSTTAFNSIISMCILALNITYAIPQGIVLWYGRDKVLPKRQFNLGPIFGPFCNAFSCLWVTLYTVLFCLPVYYPPTVEDMNYVSVVLVGIVVAIAAFWFLGKRKTFVGPVRCVTCKVRVMANNAIEYSRQRRRARTGTRPLCRFGAGGGAEETFKQSPLVCSL</sequence>
<proteinExistence type="predicted"/>
<dbReference type="Proteomes" id="UP000799766">
    <property type="component" value="Unassembled WGS sequence"/>
</dbReference>
<feature type="transmembrane region" description="Helical" evidence="6">
    <location>
        <begin position="399"/>
        <end position="422"/>
    </location>
</feature>
<protein>
    <submittedName>
        <fullName evidence="7">Putative amino acid permease</fullName>
    </submittedName>
</protein>
<evidence type="ECO:0000256" key="5">
    <source>
        <dbReference type="ARBA" id="ARBA00023136"/>
    </source>
</evidence>
<evidence type="ECO:0000256" key="1">
    <source>
        <dbReference type="ARBA" id="ARBA00004141"/>
    </source>
</evidence>
<gene>
    <name evidence="7" type="ORF">BDY21DRAFT_287680</name>
</gene>
<feature type="transmembrane region" description="Helical" evidence="6">
    <location>
        <begin position="330"/>
        <end position="351"/>
    </location>
</feature>
<comment type="subcellular location">
    <subcellularLocation>
        <location evidence="1">Membrane</location>
        <topology evidence="1">Multi-pass membrane protein</topology>
    </subcellularLocation>
</comment>
<reference evidence="7" key="1">
    <citation type="journal article" date="2020" name="Stud. Mycol.">
        <title>101 Dothideomycetes genomes: a test case for predicting lifestyles and emergence of pathogens.</title>
        <authorList>
            <person name="Haridas S."/>
            <person name="Albert R."/>
            <person name="Binder M."/>
            <person name="Bloem J."/>
            <person name="Labutti K."/>
            <person name="Salamov A."/>
            <person name="Andreopoulos B."/>
            <person name="Baker S."/>
            <person name="Barry K."/>
            <person name="Bills G."/>
            <person name="Bluhm B."/>
            <person name="Cannon C."/>
            <person name="Castanera R."/>
            <person name="Culley D."/>
            <person name="Daum C."/>
            <person name="Ezra D."/>
            <person name="Gonzalez J."/>
            <person name="Henrissat B."/>
            <person name="Kuo A."/>
            <person name="Liang C."/>
            <person name="Lipzen A."/>
            <person name="Lutzoni F."/>
            <person name="Magnuson J."/>
            <person name="Mondo S."/>
            <person name="Nolan M."/>
            <person name="Ohm R."/>
            <person name="Pangilinan J."/>
            <person name="Park H.-J."/>
            <person name="Ramirez L."/>
            <person name="Alfaro M."/>
            <person name="Sun H."/>
            <person name="Tritt A."/>
            <person name="Yoshinaga Y."/>
            <person name="Zwiers L.-H."/>
            <person name="Turgeon B."/>
            <person name="Goodwin S."/>
            <person name="Spatafora J."/>
            <person name="Crous P."/>
            <person name="Grigoriev I."/>
        </authorList>
    </citation>
    <scope>NUCLEOTIDE SEQUENCE</scope>
    <source>
        <strain evidence="7">ATCC 16933</strain>
    </source>
</reference>
<evidence type="ECO:0000256" key="3">
    <source>
        <dbReference type="ARBA" id="ARBA00022692"/>
    </source>
</evidence>
<dbReference type="GO" id="GO:0022857">
    <property type="term" value="F:transmembrane transporter activity"/>
    <property type="evidence" value="ECO:0007669"/>
    <property type="project" value="InterPro"/>
</dbReference>
<evidence type="ECO:0000256" key="4">
    <source>
        <dbReference type="ARBA" id="ARBA00022989"/>
    </source>
</evidence>
<feature type="transmembrane region" description="Helical" evidence="6">
    <location>
        <begin position="442"/>
        <end position="465"/>
    </location>
</feature>
<name>A0A6A6NXR0_9PEZI</name>
<dbReference type="Gene3D" id="1.20.1740.10">
    <property type="entry name" value="Amino acid/polyamine transporter I"/>
    <property type="match status" value="1"/>
</dbReference>
<dbReference type="AlphaFoldDB" id="A0A6A6NXR0"/>
<dbReference type="Pfam" id="PF13520">
    <property type="entry name" value="AA_permease_2"/>
    <property type="match status" value="1"/>
</dbReference>
<dbReference type="PANTHER" id="PTHR45649:SF11">
    <property type="entry name" value="TRANSPORTER, PUTATIVE (EUROFUNG)-RELATED"/>
    <property type="match status" value="1"/>
</dbReference>
<feature type="transmembrane region" description="Helical" evidence="6">
    <location>
        <begin position="72"/>
        <end position="97"/>
    </location>
</feature>
<feature type="transmembrane region" description="Helical" evidence="6">
    <location>
        <begin position="37"/>
        <end position="60"/>
    </location>
</feature>
<evidence type="ECO:0000256" key="6">
    <source>
        <dbReference type="SAM" id="Phobius"/>
    </source>
</evidence>
<dbReference type="PIRSF" id="PIRSF006060">
    <property type="entry name" value="AA_transporter"/>
    <property type="match status" value="1"/>
</dbReference>
<dbReference type="OrthoDB" id="2417308at2759"/>
<feature type="transmembrane region" description="Helical" evidence="6">
    <location>
        <begin position="372"/>
        <end position="393"/>
    </location>
</feature>